<feature type="compositionally biased region" description="Polar residues" evidence="1">
    <location>
        <begin position="80"/>
        <end position="89"/>
    </location>
</feature>
<accession>A0AAN6H7U5</accession>
<dbReference type="InterPro" id="IPR012337">
    <property type="entry name" value="RNaseH-like_sf"/>
</dbReference>
<proteinExistence type="predicted"/>
<evidence type="ECO:0000259" key="2">
    <source>
        <dbReference type="Pfam" id="PF21762"/>
    </source>
</evidence>
<dbReference type="PANTHER" id="PTHR28083">
    <property type="entry name" value="GOOD FOR FULL DBP5 ACTIVITY PROTEIN 2"/>
    <property type="match status" value="1"/>
</dbReference>
<feature type="domain" description="Gfd2/YDR514C-like C-terminal" evidence="2">
    <location>
        <begin position="335"/>
        <end position="531"/>
    </location>
</feature>
<evidence type="ECO:0000256" key="1">
    <source>
        <dbReference type="SAM" id="MobiDB-lite"/>
    </source>
</evidence>
<feature type="region of interest" description="Disordered" evidence="1">
    <location>
        <begin position="1"/>
        <end position="106"/>
    </location>
</feature>
<feature type="compositionally biased region" description="Basic and acidic residues" evidence="1">
    <location>
        <begin position="36"/>
        <end position="46"/>
    </location>
</feature>
<evidence type="ECO:0000313" key="4">
    <source>
        <dbReference type="Proteomes" id="UP001175353"/>
    </source>
</evidence>
<organism evidence="3 4">
    <name type="scientific">Friedmanniomyces endolithicus</name>
    <dbReference type="NCBI Taxonomy" id="329885"/>
    <lineage>
        <taxon>Eukaryota</taxon>
        <taxon>Fungi</taxon>
        <taxon>Dikarya</taxon>
        <taxon>Ascomycota</taxon>
        <taxon>Pezizomycotina</taxon>
        <taxon>Dothideomycetes</taxon>
        <taxon>Dothideomycetidae</taxon>
        <taxon>Mycosphaerellales</taxon>
        <taxon>Teratosphaeriaceae</taxon>
        <taxon>Friedmanniomyces</taxon>
    </lineage>
</organism>
<sequence>MASSGIRRFHGLIGGKANMPAELPPQAERATLTPVPDEHAKDRENPFDGLPSVQGVIEQSRAPEEQAKEGRPKSPEGTDSRLTPQSLPSSAYPPSDADAHSQMAMGEPAPRGFSFSPFLPVTRFCYKFVGPQWSQPLATAFFDANKIYNRSWDVYYIWSDHYHTGRPTTFVPEHQLQALIDEINEAFPEAHVSLTEELREDGLVVDLDSLPDELRPLSLGRTSSRDQYDLLISTIPYPSQPTSTMPNERSLQAFKDMIDTMVELGKAKSKAKKKANQQVAVQRRQEMSKQVSRAQRYLGLLPQKKSELLSDMTNLTVSPLDLNSPATQPFEQDVIIIAVDVEAYERSPKTITEVGIATLDSRDLHSEVPGPNGENWFKHIRGRHFRVAEYKNLRNHEFVEGCPDKFRAEFGTSEFVPKDDLPSMLTSCFHQPFSKRNATHTDSTAEEKRTIVLLGHDINQDITYLHSIGFSVLNRSNLAEVLDTATMFKSYTRDNNAASLGKVLYHFDIDGWNLHNAGNDAVYTMQAMLAIAVKAAAEIGSDEAERRVGEVVSQTPLLTIPLDTVADLITRDRQLEKRTADAVELAKQKVEDEAEGWSLHGDEEDGYGATPLTEEEELESKQNANKKPVFGPPRPGLYTMGGVLLDV</sequence>
<dbReference type="Proteomes" id="UP001175353">
    <property type="component" value="Unassembled WGS sequence"/>
</dbReference>
<dbReference type="SUPFAM" id="SSF53098">
    <property type="entry name" value="Ribonuclease H-like"/>
    <property type="match status" value="1"/>
</dbReference>
<dbReference type="EMBL" id="JAUJLE010000358">
    <property type="protein sequence ID" value="KAK0959231.1"/>
    <property type="molecule type" value="Genomic_DNA"/>
</dbReference>
<feature type="region of interest" description="Disordered" evidence="1">
    <location>
        <begin position="591"/>
        <end position="637"/>
    </location>
</feature>
<feature type="compositionally biased region" description="Basic and acidic residues" evidence="1">
    <location>
        <begin position="61"/>
        <end position="79"/>
    </location>
</feature>
<dbReference type="PANTHER" id="PTHR28083:SF1">
    <property type="entry name" value="GOOD FOR FULL DBP5 ACTIVITY PROTEIN 2"/>
    <property type="match status" value="1"/>
</dbReference>
<dbReference type="InterPro" id="IPR048519">
    <property type="entry name" value="Gfd2/YDR514C-like_C"/>
</dbReference>
<dbReference type="InterPro" id="IPR036397">
    <property type="entry name" value="RNaseH_sf"/>
</dbReference>
<dbReference type="InterPro" id="IPR040151">
    <property type="entry name" value="Gfd2/YDR514C-like"/>
</dbReference>
<protein>
    <recommendedName>
        <fullName evidence="2">Gfd2/YDR514C-like C-terminal domain-containing protein</fullName>
    </recommendedName>
</protein>
<reference evidence="3" key="1">
    <citation type="submission" date="2023-06" db="EMBL/GenBank/DDBJ databases">
        <title>Black Yeasts Isolated from many extreme environments.</title>
        <authorList>
            <person name="Coleine C."/>
            <person name="Stajich J.E."/>
            <person name="Selbmann L."/>
        </authorList>
    </citation>
    <scope>NUCLEOTIDE SEQUENCE</scope>
    <source>
        <strain evidence="3">CCFEE 5200</strain>
    </source>
</reference>
<dbReference type="Pfam" id="PF21762">
    <property type="entry name" value="DEDDh_C"/>
    <property type="match status" value="1"/>
</dbReference>
<name>A0AAN6H7U5_9PEZI</name>
<dbReference type="GO" id="GO:0005634">
    <property type="term" value="C:nucleus"/>
    <property type="evidence" value="ECO:0007669"/>
    <property type="project" value="TreeGrafter"/>
</dbReference>
<keyword evidence="4" id="KW-1185">Reference proteome</keyword>
<evidence type="ECO:0000313" key="3">
    <source>
        <dbReference type="EMBL" id="KAK0959231.1"/>
    </source>
</evidence>
<dbReference type="GO" id="GO:0003676">
    <property type="term" value="F:nucleic acid binding"/>
    <property type="evidence" value="ECO:0007669"/>
    <property type="project" value="InterPro"/>
</dbReference>
<gene>
    <name evidence="3" type="ORF">LTR91_020954</name>
</gene>
<dbReference type="AlphaFoldDB" id="A0AAN6H7U5"/>
<comment type="caution">
    <text evidence="3">The sequence shown here is derived from an EMBL/GenBank/DDBJ whole genome shotgun (WGS) entry which is preliminary data.</text>
</comment>
<dbReference type="Gene3D" id="3.30.420.10">
    <property type="entry name" value="Ribonuclease H-like superfamily/Ribonuclease H"/>
    <property type="match status" value="1"/>
</dbReference>